<feature type="region of interest" description="Disordered" evidence="1">
    <location>
        <begin position="25"/>
        <end position="124"/>
    </location>
</feature>
<evidence type="ECO:0000256" key="2">
    <source>
        <dbReference type="SAM" id="SignalP"/>
    </source>
</evidence>
<dbReference type="Proteomes" id="UP000184164">
    <property type="component" value="Unassembled WGS sequence"/>
</dbReference>
<dbReference type="AlphaFoldDB" id="A0A1M4XTM1"/>
<feature type="compositionally biased region" description="Gly residues" evidence="1">
    <location>
        <begin position="59"/>
        <end position="91"/>
    </location>
</feature>
<evidence type="ECO:0000256" key="1">
    <source>
        <dbReference type="SAM" id="MobiDB-lite"/>
    </source>
</evidence>
<dbReference type="RefSeq" id="WP_073000109.1">
    <property type="nucleotide sequence ID" value="NZ_FQUM01000003.1"/>
</dbReference>
<reference evidence="3 4" key="1">
    <citation type="submission" date="2016-11" db="EMBL/GenBank/DDBJ databases">
        <authorList>
            <person name="Jaros S."/>
            <person name="Januszkiewicz K."/>
            <person name="Wedrychowicz H."/>
        </authorList>
    </citation>
    <scope>NUCLEOTIDE SEQUENCE [LARGE SCALE GENOMIC DNA]</scope>
    <source>
        <strain evidence="3 4">DSM 26910</strain>
    </source>
</reference>
<feature type="compositionally biased region" description="Polar residues" evidence="1">
    <location>
        <begin position="32"/>
        <end position="43"/>
    </location>
</feature>
<organism evidence="3 4">
    <name type="scientific">Mariniphaga anaerophila</name>
    <dbReference type="NCBI Taxonomy" id="1484053"/>
    <lineage>
        <taxon>Bacteria</taxon>
        <taxon>Pseudomonadati</taxon>
        <taxon>Bacteroidota</taxon>
        <taxon>Bacteroidia</taxon>
        <taxon>Marinilabiliales</taxon>
        <taxon>Prolixibacteraceae</taxon>
        <taxon>Mariniphaga</taxon>
    </lineage>
</organism>
<proteinExistence type="predicted"/>
<name>A0A1M4XTM1_9BACT</name>
<dbReference type="EMBL" id="FQUM01000003">
    <property type="protein sequence ID" value="SHE96740.1"/>
    <property type="molecule type" value="Genomic_DNA"/>
</dbReference>
<keyword evidence="2" id="KW-0732">Signal</keyword>
<protein>
    <recommendedName>
        <fullName evidence="5">Collagen triple helix repeat-containing protein</fullName>
    </recommendedName>
</protein>
<evidence type="ECO:0008006" key="5">
    <source>
        <dbReference type="Google" id="ProtNLM"/>
    </source>
</evidence>
<feature type="chain" id="PRO_5009908333" description="Collagen triple helix repeat-containing protein" evidence="2">
    <location>
        <begin position="23"/>
        <end position="124"/>
    </location>
</feature>
<sequence>MKKLIFPLIILGGLFFLGTNFAEASKIDPPQKKTTQSVQSGYVDTNGDGVCDNYDGQRPGQGLGPGNGQGLGQATGKGLGKGSGLRNGSGNGQRKLDGSGAGRNKGNGKRLRDGSGGNCNLKTR</sequence>
<evidence type="ECO:0000313" key="3">
    <source>
        <dbReference type="EMBL" id="SHE96740.1"/>
    </source>
</evidence>
<evidence type="ECO:0000313" key="4">
    <source>
        <dbReference type="Proteomes" id="UP000184164"/>
    </source>
</evidence>
<accession>A0A1M4XTM1</accession>
<gene>
    <name evidence="3" type="ORF">SAMN05444274_103116</name>
</gene>
<feature type="signal peptide" evidence="2">
    <location>
        <begin position="1"/>
        <end position="22"/>
    </location>
</feature>
<dbReference type="STRING" id="1484053.SAMN05444274_103116"/>
<keyword evidence="4" id="KW-1185">Reference proteome</keyword>